<evidence type="ECO:0000256" key="1">
    <source>
        <dbReference type="SAM" id="Phobius"/>
    </source>
</evidence>
<protein>
    <submittedName>
        <fullName evidence="2">Uncharacterized protein</fullName>
    </submittedName>
</protein>
<organism evidence="2">
    <name type="scientific">Timema tahoe</name>
    <dbReference type="NCBI Taxonomy" id="61484"/>
    <lineage>
        <taxon>Eukaryota</taxon>
        <taxon>Metazoa</taxon>
        <taxon>Ecdysozoa</taxon>
        <taxon>Arthropoda</taxon>
        <taxon>Hexapoda</taxon>
        <taxon>Insecta</taxon>
        <taxon>Pterygota</taxon>
        <taxon>Neoptera</taxon>
        <taxon>Polyneoptera</taxon>
        <taxon>Phasmatodea</taxon>
        <taxon>Timematodea</taxon>
        <taxon>Timematoidea</taxon>
        <taxon>Timematidae</taxon>
        <taxon>Timema</taxon>
    </lineage>
</organism>
<evidence type="ECO:0000313" key="2">
    <source>
        <dbReference type="EMBL" id="CAD7461899.1"/>
    </source>
</evidence>
<keyword evidence="1" id="KW-1133">Transmembrane helix</keyword>
<keyword evidence="1" id="KW-0472">Membrane</keyword>
<keyword evidence="1" id="KW-0812">Transmembrane</keyword>
<feature type="transmembrane region" description="Helical" evidence="1">
    <location>
        <begin position="58"/>
        <end position="91"/>
    </location>
</feature>
<proteinExistence type="predicted"/>
<name>A0A7R9NZD0_9NEOP</name>
<sequence>MEEELGLHILKHKIGFTPQGLCADCVVSLPFTLTGLSADCVVSLPFTLTGLAADCVVLLPFTLTGLCASCVVLLPFTITGLCAGCVVSLLYSDCFGHRRQMIGINITADKQPRATNTGRSPGTVFSSLAGSCYQYWWRVQDSRLRKWEDIRDFVNLWTFANTFLLSDKWSFIKPTTCDVALRHHLRS</sequence>
<gene>
    <name evidence="2" type="ORF">TTEB3V08_LOCUS9802</name>
</gene>
<dbReference type="AlphaFoldDB" id="A0A7R9NZD0"/>
<accession>A0A7R9NZD0</accession>
<dbReference type="EMBL" id="OE005330">
    <property type="protein sequence ID" value="CAD7461899.1"/>
    <property type="molecule type" value="Genomic_DNA"/>
</dbReference>
<reference evidence="2" key="1">
    <citation type="submission" date="2020-11" db="EMBL/GenBank/DDBJ databases">
        <authorList>
            <person name="Tran Van P."/>
        </authorList>
    </citation>
    <scope>NUCLEOTIDE SEQUENCE</scope>
</reference>